<dbReference type="InterPro" id="IPR052712">
    <property type="entry name" value="Acid_resist_chaperone_HdeD"/>
</dbReference>
<reference evidence="2 3" key="1">
    <citation type="submission" date="2017-09" db="EMBL/GenBank/DDBJ databases">
        <authorList>
            <person name="Ehlers B."/>
            <person name="Leendertz F.H."/>
        </authorList>
    </citation>
    <scope>NUCLEOTIDE SEQUENCE [LARGE SCALE GENOMIC DNA]</scope>
    <source>
        <strain evidence="2 3">CGMCC 4.6857</strain>
    </source>
</reference>
<keyword evidence="1" id="KW-1133">Transmembrane helix</keyword>
<keyword evidence="1" id="KW-0472">Membrane</keyword>
<feature type="transmembrane region" description="Helical" evidence="1">
    <location>
        <begin position="65"/>
        <end position="83"/>
    </location>
</feature>
<feature type="transmembrane region" description="Helical" evidence="1">
    <location>
        <begin position="127"/>
        <end position="146"/>
    </location>
</feature>
<gene>
    <name evidence="2" type="ORF">SAMN05421748_113151</name>
</gene>
<dbReference type="Pfam" id="PF03729">
    <property type="entry name" value="DUF308"/>
    <property type="match status" value="2"/>
</dbReference>
<proteinExistence type="predicted"/>
<dbReference type="PANTHER" id="PTHR34989">
    <property type="entry name" value="PROTEIN HDED"/>
    <property type="match status" value="1"/>
</dbReference>
<protein>
    <submittedName>
        <fullName evidence="2">Uncharacterized membrane protein HdeD, DUF308 family</fullName>
    </submittedName>
</protein>
<dbReference type="RefSeq" id="WP_097323009.1">
    <property type="nucleotide sequence ID" value="NZ_OBDY01000013.1"/>
</dbReference>
<keyword evidence="1" id="KW-0812">Transmembrane</keyword>
<dbReference type="OrthoDB" id="3296121at2"/>
<sequence length="183" mass="19046">MSVAVSRSLNWLRLAGGILAIVVGVVAFSWPEATLKVVAFLFGLNLLIAGVVRTVALLMSPGYPVLNRVLGIILGVLTALLGILCMRNVIASLGILLLIVALGWMLDGLAEIFSTVGSGESGGSWRIGLGIVAVLAGIALLVWPSIGLQAFLFFGATVLVFVGICLVFVSIARLRAQPEGAYS</sequence>
<dbReference type="InterPro" id="IPR005325">
    <property type="entry name" value="DUF308_memb"/>
</dbReference>
<evidence type="ECO:0000313" key="2">
    <source>
        <dbReference type="EMBL" id="SNY52992.1"/>
    </source>
</evidence>
<dbReference type="EMBL" id="OBDY01000013">
    <property type="protein sequence ID" value="SNY52992.1"/>
    <property type="molecule type" value="Genomic_DNA"/>
</dbReference>
<feature type="transmembrane region" description="Helical" evidence="1">
    <location>
        <begin position="89"/>
        <end position="106"/>
    </location>
</feature>
<organism evidence="2 3">
    <name type="scientific">Paractinoplanes atraurantiacus</name>
    <dbReference type="NCBI Taxonomy" id="1036182"/>
    <lineage>
        <taxon>Bacteria</taxon>
        <taxon>Bacillati</taxon>
        <taxon>Actinomycetota</taxon>
        <taxon>Actinomycetes</taxon>
        <taxon>Micromonosporales</taxon>
        <taxon>Micromonosporaceae</taxon>
        <taxon>Paractinoplanes</taxon>
    </lineage>
</organism>
<dbReference type="GO" id="GO:0005886">
    <property type="term" value="C:plasma membrane"/>
    <property type="evidence" value="ECO:0007669"/>
    <property type="project" value="TreeGrafter"/>
</dbReference>
<evidence type="ECO:0000313" key="3">
    <source>
        <dbReference type="Proteomes" id="UP000219612"/>
    </source>
</evidence>
<name>A0A285IYD7_9ACTN</name>
<dbReference type="Proteomes" id="UP000219612">
    <property type="component" value="Unassembled WGS sequence"/>
</dbReference>
<dbReference type="AlphaFoldDB" id="A0A285IYD7"/>
<dbReference type="PANTHER" id="PTHR34989:SF1">
    <property type="entry name" value="PROTEIN HDED"/>
    <property type="match status" value="1"/>
</dbReference>
<feature type="transmembrane region" description="Helical" evidence="1">
    <location>
        <begin position="152"/>
        <end position="174"/>
    </location>
</feature>
<accession>A0A285IYD7</accession>
<evidence type="ECO:0000256" key="1">
    <source>
        <dbReference type="SAM" id="Phobius"/>
    </source>
</evidence>
<keyword evidence="3" id="KW-1185">Reference proteome</keyword>
<feature type="transmembrane region" description="Helical" evidence="1">
    <location>
        <begin position="12"/>
        <end position="31"/>
    </location>
</feature>
<feature type="transmembrane region" description="Helical" evidence="1">
    <location>
        <begin position="37"/>
        <end position="58"/>
    </location>
</feature>